<reference evidence="2 3" key="1">
    <citation type="submission" date="2020-03" db="EMBL/GenBank/DDBJ databases">
        <title>Screen low temperature-resistant strains for efficient degradation of petroleum hydrocarbons under the low temperature.</title>
        <authorList>
            <person name="Wang Y."/>
            <person name="Chen J."/>
        </authorList>
    </citation>
    <scope>NUCLEOTIDE SEQUENCE [LARGE SCALE GENOMIC DNA]</scope>
    <source>
        <strain evidence="2 3">KB1</strain>
        <plasmid evidence="2 3">plas4</plasmid>
    </source>
</reference>
<sequence length="103" mass="10745">MHADLMSEALARAARHDALPVSSSAQTASTFQAFAYLATWTVAGLALAGVVFGLWVLAEHARAKRAGSEPRISPNVDGRGIVVVSLVGVVIALSAAVLVNFFR</sequence>
<proteinExistence type="predicted"/>
<keyword evidence="2" id="KW-0614">Plasmid</keyword>
<evidence type="ECO:0000313" key="3">
    <source>
        <dbReference type="Proteomes" id="UP000502345"/>
    </source>
</evidence>
<feature type="transmembrane region" description="Helical" evidence="1">
    <location>
        <begin position="33"/>
        <end position="58"/>
    </location>
</feature>
<keyword evidence="1" id="KW-0472">Membrane</keyword>
<dbReference type="EMBL" id="CP050127">
    <property type="protein sequence ID" value="QIP44030.1"/>
    <property type="molecule type" value="Genomic_DNA"/>
</dbReference>
<keyword evidence="1" id="KW-0812">Transmembrane</keyword>
<geneLocation type="plasmid" evidence="2 3">
    <name>plas4</name>
</geneLocation>
<dbReference type="RefSeq" id="WP_118604558.1">
    <property type="nucleotide sequence ID" value="NZ_CP050127.1"/>
</dbReference>
<dbReference type="Proteomes" id="UP000502345">
    <property type="component" value="Plasmid plas4"/>
</dbReference>
<evidence type="ECO:0008006" key="4">
    <source>
        <dbReference type="Google" id="ProtNLM"/>
    </source>
</evidence>
<accession>A0A6G9D4P6</accession>
<evidence type="ECO:0000256" key="1">
    <source>
        <dbReference type="SAM" id="Phobius"/>
    </source>
</evidence>
<gene>
    <name evidence="2" type="ORF">G9444_6787</name>
</gene>
<evidence type="ECO:0000313" key="2">
    <source>
        <dbReference type="EMBL" id="QIP44030.1"/>
    </source>
</evidence>
<name>A0A6G9D4P6_RHOER</name>
<organism evidence="2 3">
    <name type="scientific">Rhodococcus erythropolis</name>
    <name type="common">Arthrobacter picolinophilus</name>
    <dbReference type="NCBI Taxonomy" id="1833"/>
    <lineage>
        <taxon>Bacteria</taxon>
        <taxon>Bacillati</taxon>
        <taxon>Actinomycetota</taxon>
        <taxon>Actinomycetes</taxon>
        <taxon>Mycobacteriales</taxon>
        <taxon>Nocardiaceae</taxon>
        <taxon>Rhodococcus</taxon>
        <taxon>Rhodococcus erythropolis group</taxon>
    </lineage>
</organism>
<protein>
    <recommendedName>
        <fullName evidence="4">DUF202 domain-containing protein</fullName>
    </recommendedName>
</protein>
<dbReference type="AlphaFoldDB" id="A0A6G9D4P6"/>
<feature type="transmembrane region" description="Helical" evidence="1">
    <location>
        <begin position="79"/>
        <end position="102"/>
    </location>
</feature>
<keyword evidence="1" id="KW-1133">Transmembrane helix</keyword>